<comment type="caution">
    <text evidence="2">The sequence shown here is derived from an EMBL/GenBank/DDBJ whole genome shotgun (WGS) entry which is preliminary data.</text>
</comment>
<reference evidence="3" key="1">
    <citation type="submission" date="2017-09" db="EMBL/GenBank/DDBJ databases">
        <title>Depth-based differentiation of microbial function through sediment-hosted aquifers and enrichment of novel symbionts in the deep terrestrial subsurface.</title>
        <authorList>
            <person name="Probst A.J."/>
            <person name="Ladd B."/>
            <person name="Jarett J.K."/>
            <person name="Geller-Mcgrath D.E."/>
            <person name="Sieber C.M.K."/>
            <person name="Emerson J.B."/>
            <person name="Anantharaman K."/>
            <person name="Thomas B.C."/>
            <person name="Malmstrom R."/>
            <person name="Stieglmeier M."/>
            <person name="Klingl A."/>
            <person name="Woyke T."/>
            <person name="Ryan C.M."/>
            <person name="Banfield J.F."/>
        </authorList>
    </citation>
    <scope>NUCLEOTIDE SEQUENCE [LARGE SCALE GENOMIC DNA]</scope>
</reference>
<keyword evidence="2" id="KW-0315">Glutamine amidotransferase</keyword>
<dbReference type="GO" id="GO:0003922">
    <property type="term" value="F:GMP synthase (glutamine-hydrolyzing) activity"/>
    <property type="evidence" value="ECO:0007669"/>
    <property type="project" value="UniProtKB-EC"/>
</dbReference>
<dbReference type="SUPFAM" id="SSF52317">
    <property type="entry name" value="Class I glutamine amidotransferase-like"/>
    <property type="match status" value="1"/>
</dbReference>
<dbReference type="GO" id="GO:0016740">
    <property type="term" value="F:transferase activity"/>
    <property type="evidence" value="ECO:0007669"/>
    <property type="project" value="UniProtKB-KW"/>
</dbReference>
<feature type="domain" description="Glutamine amidotransferase" evidence="1">
    <location>
        <begin position="32"/>
        <end position="193"/>
    </location>
</feature>
<dbReference type="CDD" id="cd01741">
    <property type="entry name" value="GATase1_1"/>
    <property type="match status" value="1"/>
</dbReference>
<dbReference type="Proteomes" id="UP000229385">
    <property type="component" value="Unassembled WGS sequence"/>
</dbReference>
<organism evidence="2 3">
    <name type="scientific">Candidatus Uhrbacteria bacterium CG_4_9_14_3_um_filter_50_9</name>
    <dbReference type="NCBI Taxonomy" id="1975035"/>
    <lineage>
        <taxon>Bacteria</taxon>
        <taxon>Candidatus Uhriibacteriota</taxon>
    </lineage>
</organism>
<keyword evidence="2" id="KW-0436">Ligase</keyword>
<dbReference type="AlphaFoldDB" id="A0A2M7XC25"/>
<dbReference type="InterPro" id="IPR017926">
    <property type="entry name" value="GATASE"/>
</dbReference>
<dbReference type="InterPro" id="IPR029062">
    <property type="entry name" value="Class_I_gatase-like"/>
</dbReference>
<keyword evidence="2" id="KW-0808">Transferase</keyword>
<dbReference type="EC" id="6.3.5.2" evidence="2"/>
<dbReference type="EMBL" id="PFWU01000039">
    <property type="protein sequence ID" value="PJA45425.1"/>
    <property type="molecule type" value="Genomic_DNA"/>
</dbReference>
<name>A0A2M7XC25_9BACT</name>
<evidence type="ECO:0000313" key="3">
    <source>
        <dbReference type="Proteomes" id="UP000229385"/>
    </source>
</evidence>
<evidence type="ECO:0000313" key="2">
    <source>
        <dbReference type="EMBL" id="PJA45425.1"/>
    </source>
</evidence>
<dbReference type="Gene3D" id="3.40.50.880">
    <property type="match status" value="1"/>
</dbReference>
<dbReference type="Pfam" id="PF00117">
    <property type="entry name" value="GATase"/>
    <property type="match status" value="1"/>
</dbReference>
<dbReference type="PROSITE" id="PS51273">
    <property type="entry name" value="GATASE_TYPE_1"/>
    <property type="match status" value="1"/>
</dbReference>
<dbReference type="PANTHER" id="PTHR42695:SF5">
    <property type="entry name" value="GLUTAMINE AMIDOTRANSFERASE YLR126C-RELATED"/>
    <property type="match status" value="1"/>
</dbReference>
<proteinExistence type="predicted"/>
<evidence type="ECO:0000259" key="1">
    <source>
        <dbReference type="Pfam" id="PF00117"/>
    </source>
</evidence>
<dbReference type="GO" id="GO:0005829">
    <property type="term" value="C:cytosol"/>
    <property type="evidence" value="ECO:0007669"/>
    <property type="project" value="TreeGrafter"/>
</dbReference>
<dbReference type="NCBIfam" id="NF005743">
    <property type="entry name" value="PRK07567.1"/>
    <property type="match status" value="1"/>
</dbReference>
<dbReference type="InterPro" id="IPR044992">
    <property type="entry name" value="ChyE-like"/>
</dbReference>
<protein>
    <submittedName>
        <fullName evidence="2">Glutamine amidotransferase</fullName>
        <ecNumber evidence="2">6.3.5.2</ecNumber>
    </submittedName>
</protein>
<accession>A0A2M7XC25</accession>
<sequence length="241" mass="27146">MKPFLILQLRKNDAASDGEYQAFLKYGGLTESEVQRIRMEIDALPVINLDDYSGVIVGGGPWNVSDHDKDTKQREAEAWLFELLRNIVTKDKPYLGACYGFGALTVARLGEVAKGRYQENAGAVTIELTNEGTEDPLLKNLPQNFKAIVGHKEACQSLPKKAVWLASSETCPYQMYRIGNNVYATQFHPELDGEGAATRIDVYKHAGYFPPEEAEELKSKLRKEALTVPMEILRRFIQNYR</sequence>
<gene>
    <name evidence="2" type="ORF">CO174_03305</name>
</gene>
<dbReference type="PANTHER" id="PTHR42695">
    <property type="entry name" value="GLUTAMINE AMIDOTRANSFERASE YLR126C-RELATED"/>
    <property type="match status" value="1"/>
</dbReference>